<keyword evidence="1 7" id="KW-0378">Hydrolase</keyword>
<dbReference type="InterPro" id="IPR044791">
    <property type="entry name" value="Beta-glucanase/XTH"/>
</dbReference>
<dbReference type="STRING" id="3218.Q4A3V4"/>
<dbReference type="Pfam" id="PF00722">
    <property type="entry name" value="Glyco_hydro_16"/>
    <property type="match status" value="1"/>
</dbReference>
<evidence type="ECO:0000313" key="7">
    <source>
        <dbReference type="EMBL" id="CAH58715.1"/>
    </source>
</evidence>
<dbReference type="Proteomes" id="UP000006727">
    <property type="component" value="Chromosome 16"/>
</dbReference>
<evidence type="ECO:0000259" key="6">
    <source>
        <dbReference type="PROSITE" id="PS51762"/>
    </source>
</evidence>
<reference evidence="9" key="4">
    <citation type="submission" date="2020-12" db="UniProtKB">
        <authorList>
            <consortium name="EnsemblPlants"/>
        </authorList>
    </citation>
    <scope>IDENTIFICATION</scope>
</reference>
<dbReference type="SUPFAM" id="SSF49899">
    <property type="entry name" value="Concanavalin A-like lectins/glucanases"/>
    <property type="match status" value="1"/>
</dbReference>
<feature type="active site" description="Nucleophile" evidence="3">
    <location>
        <position position="101"/>
    </location>
</feature>
<keyword evidence="10" id="KW-1185">Reference proteome</keyword>
<feature type="chain" id="PRO_5014309345" evidence="5">
    <location>
        <begin position="28"/>
        <end position="287"/>
    </location>
</feature>
<dbReference type="EMBL" id="ABEU02000016">
    <property type="protein sequence ID" value="PNR38125.1"/>
    <property type="molecule type" value="Genomic_DNA"/>
</dbReference>
<dbReference type="InterPro" id="IPR016455">
    <property type="entry name" value="XTH"/>
</dbReference>
<evidence type="ECO:0000313" key="8">
    <source>
        <dbReference type="EMBL" id="PNR38125.1"/>
    </source>
</evidence>
<dbReference type="CDD" id="cd02176">
    <property type="entry name" value="GH16_XET"/>
    <property type="match status" value="1"/>
</dbReference>
<sequence length="287" mass="31905">MGFNRGLQCALPILLLLCCHAMVGSHAQPVRSRFNAWTPNTEFPTDTQIRLTLDRQNFAGAGSKESFLYAEISAWIKCPPFDSAGTVTTFYLSSSGPEHCELDMEFLGNSTGQPFILHTNVFVGGKGEREQQMYLGFDPSAEFHLYTFRWTKDSVLFLVDGAVVRVFKNLEGQVPGFKYLKDQAMMVYVSIWDGSQWATQGGRVKINYDSAPFVAHYDYFGLNGCTVDPNDAANGVAACQYSPYATGQNNGNSNPQPSTTTTMLYDYCYDTNRNPTPPPECAYNKVE</sequence>
<dbReference type="PANTHER" id="PTHR31062">
    <property type="entry name" value="XYLOGLUCAN ENDOTRANSGLUCOSYLASE/HYDROLASE PROTEIN 8-RELATED"/>
    <property type="match status" value="1"/>
</dbReference>
<dbReference type="GO" id="GO:0010411">
    <property type="term" value="P:xyloglucan metabolic process"/>
    <property type="evidence" value="ECO:0000318"/>
    <property type="project" value="GO_Central"/>
</dbReference>
<dbReference type="EnsemblPlants" id="Pp3c16_19530V3.2">
    <property type="protein sequence ID" value="PAC:32986114.CDS.1"/>
    <property type="gene ID" value="Pp3c16_19530"/>
</dbReference>
<feature type="active site" description="Proton donor" evidence="3">
    <location>
        <position position="105"/>
    </location>
</feature>
<dbReference type="EnsemblPlants" id="Pp3c16_19530V3.1">
    <property type="protein sequence ID" value="PAC:32986113.CDS.1"/>
    <property type="gene ID" value="Pp3c16_19530"/>
</dbReference>
<dbReference type="PROSITE" id="PS51762">
    <property type="entry name" value="GH16_2"/>
    <property type="match status" value="1"/>
</dbReference>
<dbReference type="OrthoDB" id="4781at2759"/>
<dbReference type="PaxDb" id="3218-PP1S81_246V6.1"/>
<dbReference type="GO" id="GO:0016762">
    <property type="term" value="F:xyloglucan:xyloglucosyl transferase activity"/>
    <property type="evidence" value="ECO:0000318"/>
    <property type="project" value="GO_Central"/>
</dbReference>
<dbReference type="EMBL" id="AJ843248">
    <property type="protein sequence ID" value="CAH58715.1"/>
    <property type="molecule type" value="mRNA"/>
</dbReference>
<dbReference type="AlphaFoldDB" id="Q4A3V4"/>
<evidence type="ECO:0000256" key="2">
    <source>
        <dbReference type="ARBA" id="ARBA00023295"/>
    </source>
</evidence>
<keyword evidence="5" id="KW-0732">Signal</keyword>
<feature type="signal peptide" evidence="5">
    <location>
        <begin position="1"/>
        <end position="27"/>
    </location>
</feature>
<dbReference type="InterPro" id="IPR013320">
    <property type="entry name" value="ConA-like_dom_sf"/>
</dbReference>
<protein>
    <submittedName>
        <fullName evidence="7">Xyloglucan endotransglycosylase/hydrolase</fullName>
    </submittedName>
</protein>
<evidence type="ECO:0000256" key="5">
    <source>
        <dbReference type="SAM" id="SignalP"/>
    </source>
</evidence>
<dbReference type="InterPro" id="IPR000757">
    <property type="entry name" value="Beta-glucanase-like"/>
</dbReference>
<feature type="glycosylation site" description="N-linked (GlcNAc...) asparagine" evidence="4">
    <location>
        <position position="109"/>
    </location>
</feature>
<dbReference type="Gene3D" id="2.60.120.200">
    <property type="match status" value="1"/>
</dbReference>
<dbReference type="GO" id="GO:0004553">
    <property type="term" value="F:hydrolase activity, hydrolyzing O-glycosyl compounds"/>
    <property type="evidence" value="ECO:0007669"/>
    <property type="project" value="InterPro"/>
</dbReference>
<name>Q4A3V4_PHYPA</name>
<feature type="domain" description="GH16" evidence="6">
    <location>
        <begin position="23"/>
        <end position="217"/>
    </location>
</feature>
<reference evidence="8 10" key="2">
    <citation type="journal article" date="2008" name="Science">
        <title>The Physcomitrella genome reveals evolutionary insights into the conquest of land by plants.</title>
        <authorList>
            <person name="Rensing S."/>
            <person name="Lang D."/>
            <person name="Zimmer A."/>
            <person name="Terry A."/>
            <person name="Salamov A."/>
            <person name="Shapiro H."/>
            <person name="Nishiyama T."/>
            <person name="Perroud P.-F."/>
            <person name="Lindquist E."/>
            <person name="Kamisugi Y."/>
            <person name="Tanahashi T."/>
            <person name="Sakakibara K."/>
            <person name="Fujita T."/>
            <person name="Oishi K."/>
            <person name="Shin-I T."/>
            <person name="Kuroki Y."/>
            <person name="Toyoda A."/>
            <person name="Suzuki Y."/>
            <person name="Hashimoto A."/>
            <person name="Yamaguchi K."/>
            <person name="Sugano A."/>
            <person name="Kohara Y."/>
            <person name="Fujiyama A."/>
            <person name="Anterola A."/>
            <person name="Aoki S."/>
            <person name="Ashton N."/>
            <person name="Barbazuk W.B."/>
            <person name="Barker E."/>
            <person name="Bennetzen J."/>
            <person name="Bezanilla M."/>
            <person name="Blankenship R."/>
            <person name="Cho S.H."/>
            <person name="Dutcher S."/>
            <person name="Estelle M."/>
            <person name="Fawcett J.A."/>
            <person name="Gundlach H."/>
            <person name="Hanada K."/>
            <person name="Heyl A."/>
            <person name="Hicks K.A."/>
            <person name="Hugh J."/>
            <person name="Lohr M."/>
            <person name="Mayer K."/>
            <person name="Melkozernov A."/>
            <person name="Murata T."/>
            <person name="Nelson D."/>
            <person name="Pils B."/>
            <person name="Prigge M."/>
            <person name="Reiss B."/>
            <person name="Renner T."/>
            <person name="Rombauts S."/>
            <person name="Rushton P."/>
            <person name="Sanderfoot A."/>
            <person name="Schween G."/>
            <person name="Shiu S.-H."/>
            <person name="Stueber K."/>
            <person name="Theodoulou F.L."/>
            <person name="Tu H."/>
            <person name="Van de Peer Y."/>
            <person name="Verrier P.J."/>
            <person name="Waters E."/>
            <person name="Wood A."/>
            <person name="Yang L."/>
            <person name="Cove D."/>
            <person name="Cuming A."/>
            <person name="Hasebe M."/>
            <person name="Lucas S."/>
            <person name="Mishler D.B."/>
            <person name="Reski R."/>
            <person name="Grigoriev I."/>
            <person name="Quatrano R.S."/>
            <person name="Boore J.L."/>
        </authorList>
    </citation>
    <scope>NUCLEOTIDE SEQUENCE [LARGE SCALE GENOMIC DNA]</scope>
    <source>
        <strain evidence="9 10">cv. Gransden 2004</strain>
    </source>
</reference>
<dbReference type="CAZy" id="GH16">
    <property type="family name" value="Glycoside Hydrolase Family 16"/>
</dbReference>
<keyword evidence="2" id="KW-0326">Glycosidase</keyword>
<dbReference type="Gramene" id="Pp3c16_19530V3.2">
    <property type="protein sequence ID" value="PAC:32986114.CDS.1"/>
    <property type="gene ID" value="Pp3c16_19530"/>
</dbReference>
<dbReference type="PIRSF" id="PIRSF005604">
    <property type="entry name" value="XET"/>
    <property type="match status" value="1"/>
</dbReference>
<dbReference type="Gramene" id="Pp3c16_19530V3.1">
    <property type="protein sequence ID" value="PAC:32986113.CDS.1"/>
    <property type="gene ID" value="Pp3c16_19530"/>
</dbReference>
<evidence type="ECO:0000313" key="9">
    <source>
        <dbReference type="EnsemblPlants" id="PAC:32986113.CDS.1"/>
    </source>
</evidence>
<evidence type="ECO:0000256" key="1">
    <source>
        <dbReference type="ARBA" id="ARBA00022801"/>
    </source>
</evidence>
<proteinExistence type="evidence at transcript level"/>
<organism evidence="7">
    <name type="scientific">Physcomitrium patens</name>
    <name type="common">Spreading-leaved earth moss</name>
    <name type="synonym">Physcomitrella patens</name>
    <dbReference type="NCBI Taxonomy" id="3218"/>
    <lineage>
        <taxon>Eukaryota</taxon>
        <taxon>Viridiplantae</taxon>
        <taxon>Streptophyta</taxon>
        <taxon>Embryophyta</taxon>
        <taxon>Bryophyta</taxon>
        <taxon>Bryophytina</taxon>
        <taxon>Bryopsida</taxon>
        <taxon>Funariidae</taxon>
        <taxon>Funariales</taxon>
        <taxon>Funariaceae</taxon>
        <taxon>Physcomitrium</taxon>
    </lineage>
</organism>
<evidence type="ECO:0000313" key="10">
    <source>
        <dbReference type="Proteomes" id="UP000006727"/>
    </source>
</evidence>
<evidence type="ECO:0000256" key="3">
    <source>
        <dbReference type="PIRSR" id="PIRSR005604-1"/>
    </source>
</evidence>
<dbReference type="GO" id="GO:0009505">
    <property type="term" value="C:plant-type cell wall"/>
    <property type="evidence" value="ECO:0000318"/>
    <property type="project" value="GO_Central"/>
</dbReference>
<accession>Q4A3V4</accession>
<dbReference type="OMA" id="SDAWMHR"/>
<reference evidence="7" key="1">
    <citation type="submission" date="2004-09" db="EMBL/GenBank/DDBJ databases">
        <title>The moss (Physcomitrella patens) secretome: Phytohormones influence plant extracellular matrix proteins.</title>
        <authorList>
            <person name="Tintelnot S."/>
            <person name="Heintz D."/>
            <person name="High A."/>
            <person name="Wurtz V."/>
            <person name="van Dorsselaer A."/>
            <person name="Reski R."/>
            <person name="Decker E.L."/>
            <person name="Sarnighausen E."/>
        </authorList>
    </citation>
    <scope>NUCLEOTIDE SEQUENCE</scope>
</reference>
<gene>
    <name evidence="7" type="primary">xth1</name>
    <name evidence="9" type="synonym">LOC112293864</name>
    <name evidence="8" type="ORF">PHYPA_021236</name>
</gene>
<dbReference type="GO" id="GO:0009834">
    <property type="term" value="P:plant-type secondary cell wall biogenesis"/>
    <property type="evidence" value="ECO:0000318"/>
    <property type="project" value="GO_Central"/>
</dbReference>
<evidence type="ECO:0000256" key="4">
    <source>
        <dbReference type="PIRSR" id="PIRSR005604-2"/>
    </source>
</evidence>
<reference evidence="8 10" key="3">
    <citation type="journal article" date="2018" name="Plant J.">
        <title>The Physcomitrella patens chromosome-scale assembly reveals moss genome structure and evolution.</title>
        <authorList>
            <person name="Lang D."/>
            <person name="Ullrich K.K."/>
            <person name="Murat F."/>
            <person name="Fuchs J."/>
            <person name="Jenkins J."/>
            <person name="Haas F.B."/>
            <person name="Piednoel M."/>
            <person name="Gundlach H."/>
            <person name="Van Bel M."/>
            <person name="Meyberg R."/>
            <person name="Vives C."/>
            <person name="Morata J."/>
            <person name="Symeonidi A."/>
            <person name="Hiss M."/>
            <person name="Muchero W."/>
            <person name="Kamisugi Y."/>
            <person name="Saleh O."/>
            <person name="Blanc G."/>
            <person name="Decker E.L."/>
            <person name="van Gessel N."/>
            <person name="Grimwood J."/>
            <person name="Hayes R.D."/>
            <person name="Graham S.W."/>
            <person name="Gunter L.E."/>
            <person name="McDaniel S.F."/>
            <person name="Hoernstein S.N.W."/>
            <person name="Larsson A."/>
            <person name="Li F.W."/>
            <person name="Perroud P.F."/>
            <person name="Phillips J."/>
            <person name="Ranjan P."/>
            <person name="Rokshar D.S."/>
            <person name="Rothfels C.J."/>
            <person name="Schneider L."/>
            <person name="Shu S."/>
            <person name="Stevenson D.W."/>
            <person name="Thummler F."/>
            <person name="Tillich M."/>
            <person name="Villarreal Aguilar J.C."/>
            <person name="Widiez T."/>
            <person name="Wong G.K."/>
            <person name="Wymore A."/>
            <person name="Zhang Y."/>
            <person name="Zimmer A.D."/>
            <person name="Quatrano R.S."/>
            <person name="Mayer K.F.X."/>
            <person name="Goodstein D."/>
            <person name="Casacuberta J.M."/>
            <person name="Vandepoele K."/>
            <person name="Reski R."/>
            <person name="Cuming A.C."/>
            <person name="Tuskan G.A."/>
            <person name="Maumus F."/>
            <person name="Salse J."/>
            <person name="Schmutz J."/>
            <person name="Rensing S.A."/>
        </authorList>
    </citation>
    <scope>NUCLEOTIDE SEQUENCE [LARGE SCALE GENOMIC DNA]</scope>
    <source>
        <strain evidence="9 10">cv. Gransden 2004</strain>
    </source>
</reference>
<dbReference type="HOGENOM" id="CLU_048041_0_0_1"/>